<organism evidence="1 2">
    <name type="scientific">Nitrosopumilus oxyclinae</name>
    <dbReference type="NCBI Taxonomy" id="1959104"/>
    <lineage>
        <taxon>Archaea</taxon>
        <taxon>Nitrososphaerota</taxon>
        <taxon>Nitrososphaeria</taxon>
        <taxon>Nitrosopumilales</taxon>
        <taxon>Nitrosopumilaceae</taxon>
        <taxon>Nitrosopumilus</taxon>
    </lineage>
</organism>
<reference evidence="1 2" key="1">
    <citation type="submission" date="2018-02" db="EMBL/GenBank/DDBJ databases">
        <title>Complete genome of Nitrosopumilus oxyclinae HCE1.</title>
        <authorList>
            <person name="Qin W."/>
            <person name="Zheng Y."/>
            <person name="Stahl D.A."/>
        </authorList>
    </citation>
    <scope>NUCLEOTIDE SEQUENCE [LARGE SCALE GENOMIC DNA]</scope>
    <source>
        <strain evidence="1 2">HCE1</strain>
    </source>
</reference>
<dbReference type="RefSeq" id="WP_179361874.1">
    <property type="nucleotide sequence ID" value="NZ_CP026994.1"/>
</dbReference>
<dbReference type="EMBL" id="CP026994">
    <property type="protein sequence ID" value="QLH04665.1"/>
    <property type="molecule type" value="Genomic_DNA"/>
</dbReference>
<keyword evidence="2" id="KW-1185">Reference proteome</keyword>
<name>A0A7D5RE52_9ARCH</name>
<evidence type="ECO:0000313" key="1">
    <source>
        <dbReference type="EMBL" id="QLH04665.1"/>
    </source>
</evidence>
<dbReference type="GeneID" id="56061220"/>
<dbReference type="KEGG" id="nox:C5F49_04585"/>
<dbReference type="OrthoDB" id="3028at2157"/>
<dbReference type="Proteomes" id="UP000509441">
    <property type="component" value="Chromosome"/>
</dbReference>
<proteinExistence type="predicted"/>
<dbReference type="AlphaFoldDB" id="A0A7D5RE52"/>
<accession>A0A7D5RE52</accession>
<sequence>MSEFDIIIEKLLEQRNSYLNTLKHLDFELILDLSNDEIKNIEKLQTITIGEIKKIEQEIAFLTSKTDEKLQ</sequence>
<gene>
    <name evidence="1" type="ORF">C5F49_04585</name>
</gene>
<evidence type="ECO:0000313" key="2">
    <source>
        <dbReference type="Proteomes" id="UP000509441"/>
    </source>
</evidence>
<protein>
    <submittedName>
        <fullName evidence="1">Uncharacterized protein</fullName>
    </submittedName>
</protein>